<dbReference type="GO" id="GO:0006508">
    <property type="term" value="P:proteolysis"/>
    <property type="evidence" value="ECO:0007669"/>
    <property type="project" value="UniProtKB-KW"/>
</dbReference>
<dbReference type="Pfam" id="PF04586">
    <property type="entry name" value="Peptidase_S78"/>
    <property type="match status" value="1"/>
</dbReference>
<dbReference type="InterPro" id="IPR054613">
    <property type="entry name" value="Peptidase_S78_dom"/>
</dbReference>
<evidence type="ECO:0000256" key="2">
    <source>
        <dbReference type="ARBA" id="ARBA00022670"/>
    </source>
</evidence>
<dbReference type="OrthoDB" id="9804926at2"/>
<dbReference type="EMBL" id="FCOI02000001">
    <property type="protein sequence ID" value="SAK40607.1"/>
    <property type="molecule type" value="Genomic_DNA"/>
</dbReference>
<evidence type="ECO:0000256" key="1">
    <source>
        <dbReference type="ARBA" id="ARBA00022612"/>
    </source>
</evidence>
<accession>A0A157Z6I4</accession>
<name>A0A157Z6I4_9BURK</name>
<evidence type="ECO:0000256" key="3">
    <source>
        <dbReference type="ARBA" id="ARBA00022801"/>
    </source>
</evidence>
<evidence type="ECO:0000259" key="4">
    <source>
        <dbReference type="Pfam" id="PF04586"/>
    </source>
</evidence>
<keyword evidence="1" id="KW-1188">Viral release from host cell</keyword>
<protein>
    <submittedName>
        <fullName evidence="5">Phage-like protein</fullName>
    </submittedName>
</protein>
<reference evidence="6" key="1">
    <citation type="submission" date="2016-01" db="EMBL/GenBank/DDBJ databases">
        <authorList>
            <person name="Peeters Charlotte."/>
        </authorList>
    </citation>
    <scope>NUCLEOTIDE SEQUENCE [LARGE SCALE GENOMIC DNA]</scope>
</reference>
<feature type="domain" description="Prohead serine protease" evidence="4">
    <location>
        <begin position="65"/>
        <end position="170"/>
    </location>
</feature>
<gene>
    <name evidence="5" type="ORF">AWB76_00190</name>
</gene>
<dbReference type="Proteomes" id="UP000054624">
    <property type="component" value="Unassembled WGS sequence"/>
</dbReference>
<keyword evidence="2" id="KW-0645">Protease</keyword>
<dbReference type="STRING" id="1777137.AWB76_00190"/>
<sequence>MSDTTKGKTPHDGYLREHARNTNMRLEIRSADESTREIRGIASTGDIDRMNDILDPAGAVWKTPLPLLEQHDHARIIGTVSSLKRTPKGIEFAARVAKVTTPASLAERIDTVWALIRTKLLNSVSIGFRPTAWRPRDDGKGMVFEAFEILELSVVTVPANGRATIESVSEAASFTPSALDMEVAAVLARGRSTATRTITRVVRLDGGAPARPSAGVVRLTPKDWQRVKQ</sequence>
<dbReference type="RefSeq" id="WP_061158248.1">
    <property type="nucleotide sequence ID" value="NZ_FCOI02000001.1"/>
</dbReference>
<dbReference type="GO" id="GO:0008233">
    <property type="term" value="F:peptidase activity"/>
    <property type="evidence" value="ECO:0007669"/>
    <property type="project" value="UniProtKB-KW"/>
</dbReference>
<evidence type="ECO:0000313" key="5">
    <source>
        <dbReference type="EMBL" id="SAK40607.1"/>
    </source>
</evidence>
<evidence type="ECO:0000313" key="6">
    <source>
        <dbReference type="Proteomes" id="UP000054624"/>
    </source>
</evidence>
<keyword evidence="3" id="KW-0378">Hydrolase</keyword>
<proteinExistence type="predicted"/>
<dbReference type="AlphaFoldDB" id="A0A157Z6I4"/>
<keyword evidence="6" id="KW-1185">Reference proteome</keyword>
<dbReference type="SUPFAM" id="SSF50789">
    <property type="entry name" value="Herpes virus serine proteinase, assemblin"/>
    <property type="match status" value="1"/>
</dbReference>
<organism evidence="5 6">
    <name type="scientific">Caballeronia temeraria</name>
    <dbReference type="NCBI Taxonomy" id="1777137"/>
    <lineage>
        <taxon>Bacteria</taxon>
        <taxon>Pseudomonadati</taxon>
        <taxon>Pseudomonadota</taxon>
        <taxon>Betaproteobacteria</taxon>
        <taxon>Burkholderiales</taxon>
        <taxon>Burkholderiaceae</taxon>
        <taxon>Caballeronia</taxon>
    </lineage>
</organism>